<accession>A0A1D3CRM0</accession>
<dbReference type="EMBL" id="JROU02002232">
    <property type="protein sequence ID" value="OEH73828.1"/>
    <property type="molecule type" value="Genomic_DNA"/>
</dbReference>
<feature type="compositionally biased region" description="Basic and acidic residues" evidence="1">
    <location>
        <begin position="39"/>
        <end position="59"/>
    </location>
</feature>
<evidence type="ECO:0000313" key="3">
    <source>
        <dbReference type="Proteomes" id="UP000095192"/>
    </source>
</evidence>
<evidence type="ECO:0000256" key="1">
    <source>
        <dbReference type="SAM" id="MobiDB-lite"/>
    </source>
</evidence>
<dbReference type="VEuPathDB" id="ToxoDB:cyc_03288"/>
<dbReference type="InParanoid" id="A0A1D3CRM0"/>
<dbReference type="Proteomes" id="UP000095192">
    <property type="component" value="Unassembled WGS sequence"/>
</dbReference>
<evidence type="ECO:0000313" key="2">
    <source>
        <dbReference type="EMBL" id="OEH73828.1"/>
    </source>
</evidence>
<comment type="caution">
    <text evidence="2">The sequence shown here is derived from an EMBL/GenBank/DDBJ whole genome shotgun (WGS) entry which is preliminary data.</text>
</comment>
<protein>
    <submittedName>
        <fullName evidence="2">Uncharacterized protein</fullName>
    </submittedName>
</protein>
<gene>
    <name evidence="2" type="ORF">cyc_03288</name>
</gene>
<feature type="region of interest" description="Disordered" evidence="1">
    <location>
        <begin position="33"/>
        <end position="66"/>
    </location>
</feature>
<dbReference type="AlphaFoldDB" id="A0A1D3CRM0"/>
<organism evidence="2 3">
    <name type="scientific">Cyclospora cayetanensis</name>
    <dbReference type="NCBI Taxonomy" id="88456"/>
    <lineage>
        <taxon>Eukaryota</taxon>
        <taxon>Sar</taxon>
        <taxon>Alveolata</taxon>
        <taxon>Apicomplexa</taxon>
        <taxon>Conoidasida</taxon>
        <taxon>Coccidia</taxon>
        <taxon>Eucoccidiorida</taxon>
        <taxon>Eimeriorina</taxon>
        <taxon>Eimeriidae</taxon>
        <taxon>Cyclospora</taxon>
    </lineage>
</organism>
<proteinExistence type="predicted"/>
<reference evidence="2 3" key="1">
    <citation type="journal article" date="2016" name="BMC Genomics">
        <title>Comparative genomics reveals Cyclospora cayetanensis possesses coccidia-like metabolism and invasion components but unique surface antigens.</title>
        <authorList>
            <person name="Liu S."/>
            <person name="Wang L."/>
            <person name="Zheng H."/>
            <person name="Xu Z."/>
            <person name="Roellig D.M."/>
            <person name="Li N."/>
            <person name="Frace M.A."/>
            <person name="Tang K."/>
            <person name="Arrowood M.J."/>
            <person name="Moss D.M."/>
            <person name="Zhang L."/>
            <person name="Feng Y."/>
            <person name="Xiao L."/>
        </authorList>
    </citation>
    <scope>NUCLEOTIDE SEQUENCE [LARGE SCALE GENOMIC DNA]</scope>
    <source>
        <strain evidence="2 3">CHN_HEN01</strain>
    </source>
</reference>
<keyword evidence="3" id="KW-1185">Reference proteome</keyword>
<name>A0A1D3CRM0_9EIME</name>
<sequence>MWPCDSRRPAQYSPTLPRRLYARMAGLYTGMQSQLQTDMRLDTEQPQEERRYGGKHTDSKGSGGYG</sequence>